<dbReference type="Proteomes" id="UP000886523">
    <property type="component" value="Unassembled WGS sequence"/>
</dbReference>
<protein>
    <submittedName>
        <fullName evidence="1">Uncharacterized protein</fullName>
    </submittedName>
</protein>
<gene>
    <name evidence="1" type="ORF">BS47DRAFT_461647</name>
</gene>
<organism evidence="1 2">
    <name type="scientific">Hydnum rufescens UP504</name>
    <dbReference type="NCBI Taxonomy" id="1448309"/>
    <lineage>
        <taxon>Eukaryota</taxon>
        <taxon>Fungi</taxon>
        <taxon>Dikarya</taxon>
        <taxon>Basidiomycota</taxon>
        <taxon>Agaricomycotina</taxon>
        <taxon>Agaricomycetes</taxon>
        <taxon>Cantharellales</taxon>
        <taxon>Hydnaceae</taxon>
        <taxon>Hydnum</taxon>
    </lineage>
</organism>
<dbReference type="OrthoDB" id="5569250at2759"/>
<proteinExistence type="predicted"/>
<accession>A0A9P6AHS4</accession>
<dbReference type="EMBL" id="MU129123">
    <property type="protein sequence ID" value="KAF9506112.1"/>
    <property type="molecule type" value="Genomic_DNA"/>
</dbReference>
<evidence type="ECO:0000313" key="1">
    <source>
        <dbReference type="EMBL" id="KAF9506112.1"/>
    </source>
</evidence>
<keyword evidence="2" id="KW-1185">Reference proteome</keyword>
<comment type="caution">
    <text evidence="1">The sequence shown here is derived from an EMBL/GenBank/DDBJ whole genome shotgun (WGS) entry which is preliminary data.</text>
</comment>
<name>A0A9P6AHS4_9AGAM</name>
<evidence type="ECO:0000313" key="2">
    <source>
        <dbReference type="Proteomes" id="UP000886523"/>
    </source>
</evidence>
<sequence>MSFAKALSSYSDGTSHGVADSKHLIDEDLRYRKAIPVNYFVEHMLCCSLGDCIDHWILEELCDAKETRELLDEFCFRADERSRYEPFASQANRLLNYRKVSDRTFCHNHLRLIQESVAEPKPDVVLVFANSQLEYGAELPEGPSFYWNDVYYSIEFTGQKDGGRERSRACNELGHGVRVKRRFPEAGSW</sequence>
<reference evidence="1" key="1">
    <citation type="journal article" date="2020" name="Nat. Commun.">
        <title>Large-scale genome sequencing of mycorrhizal fungi provides insights into the early evolution of symbiotic traits.</title>
        <authorList>
            <person name="Miyauchi S."/>
            <person name="Kiss E."/>
            <person name="Kuo A."/>
            <person name="Drula E."/>
            <person name="Kohler A."/>
            <person name="Sanchez-Garcia M."/>
            <person name="Morin E."/>
            <person name="Andreopoulos B."/>
            <person name="Barry K.W."/>
            <person name="Bonito G."/>
            <person name="Buee M."/>
            <person name="Carver A."/>
            <person name="Chen C."/>
            <person name="Cichocki N."/>
            <person name="Clum A."/>
            <person name="Culley D."/>
            <person name="Crous P.W."/>
            <person name="Fauchery L."/>
            <person name="Girlanda M."/>
            <person name="Hayes R.D."/>
            <person name="Keri Z."/>
            <person name="LaButti K."/>
            <person name="Lipzen A."/>
            <person name="Lombard V."/>
            <person name="Magnuson J."/>
            <person name="Maillard F."/>
            <person name="Murat C."/>
            <person name="Nolan M."/>
            <person name="Ohm R.A."/>
            <person name="Pangilinan J."/>
            <person name="Pereira M.F."/>
            <person name="Perotto S."/>
            <person name="Peter M."/>
            <person name="Pfister S."/>
            <person name="Riley R."/>
            <person name="Sitrit Y."/>
            <person name="Stielow J.B."/>
            <person name="Szollosi G."/>
            <person name="Zifcakova L."/>
            <person name="Stursova M."/>
            <person name="Spatafora J.W."/>
            <person name="Tedersoo L."/>
            <person name="Vaario L.M."/>
            <person name="Yamada A."/>
            <person name="Yan M."/>
            <person name="Wang P."/>
            <person name="Xu J."/>
            <person name="Bruns T."/>
            <person name="Baldrian P."/>
            <person name="Vilgalys R."/>
            <person name="Dunand C."/>
            <person name="Henrissat B."/>
            <person name="Grigoriev I.V."/>
            <person name="Hibbett D."/>
            <person name="Nagy L.G."/>
            <person name="Martin F.M."/>
        </authorList>
    </citation>
    <scope>NUCLEOTIDE SEQUENCE</scope>
    <source>
        <strain evidence="1">UP504</strain>
    </source>
</reference>
<dbReference type="AlphaFoldDB" id="A0A9P6AHS4"/>